<sequence>MDRNTTPYWIGTTEDTNYPELTEDITVDAGIVGGGLAGITSAYLLKKEGFKVAVIEADRICKAATGHTTAKITSQHTLTYDKAIKTFGKELTQQYADANQHAVKFMTDLVKSCNIQCNYELKSAYVFTQDQKSVEKIRKEAEAAVSLGIPAEFVPETPLPFPVLGAVRFTDQAQFHPRKYVLALAENIPGDGSYIFENTRAVDVDEGETCTIKTVNGKKVKARHVIIASHYPFYDGKGMYFARMYPSRSYLLAFKVEEDIPDGMFINVDTPGMTLRSQSHEGGRILIFGGEAHKTAHGEQTSAHYENLRKLVRTMFTVKEELYHWSTQDYYTLDGIPYVGRLTSNTPNIYVATGFKKWGMTNSTAAAIIIKDLIIKGKSSWEGIYSPQRAATGTAAATFIAQNADVAMQLISGKIENPDDEIDIEKGEGKVVEYKGKRTGVYKDEVGKLYLLDITCTHMGCELQWNDGEKSWDCPCHGSRFSYDGSIMEGPALYPLNHPDKGRNQVEPNVFK</sequence>
<dbReference type="CDD" id="cd03477">
    <property type="entry name" value="Rieske_YhfW_C"/>
    <property type="match status" value="1"/>
</dbReference>
<name>A0ABT1NCE5_9FIRM</name>
<dbReference type="Gene3D" id="2.102.10.10">
    <property type="entry name" value="Rieske [2Fe-2S] iron-sulphur domain"/>
    <property type="match status" value="1"/>
</dbReference>
<keyword evidence="3" id="KW-0408">Iron</keyword>
<proteinExistence type="predicted"/>
<evidence type="ECO:0000313" key="8">
    <source>
        <dbReference type="Proteomes" id="UP001651880"/>
    </source>
</evidence>
<dbReference type="PRINTS" id="PR00162">
    <property type="entry name" value="RIESKE"/>
</dbReference>
<keyword evidence="5" id="KW-1015">Disulfide bond</keyword>
<accession>A0ABT1NCE5</accession>
<feature type="domain" description="Rieske" evidence="6">
    <location>
        <begin position="416"/>
        <end position="496"/>
    </location>
</feature>
<protein>
    <submittedName>
        <fullName evidence="7">FAD-dependent oxidoreductase</fullName>
    </submittedName>
</protein>
<reference evidence="7 8" key="1">
    <citation type="submission" date="2021-10" db="EMBL/GenBank/DDBJ databases">
        <title>Lutispora strain m25 sp. nov., a thermophilic, non-spore-forming bacterium isolated from a lab-scale methanogenic bioreactor digesting anaerobic sludge.</title>
        <authorList>
            <person name="El Houari A."/>
            <person name="Mcdonald J."/>
        </authorList>
    </citation>
    <scope>NUCLEOTIDE SEQUENCE [LARGE SCALE GENOMIC DNA]</scope>
    <source>
        <strain evidence="8">m25</strain>
    </source>
</reference>
<dbReference type="RefSeq" id="WP_255226429.1">
    <property type="nucleotide sequence ID" value="NZ_JAJEKE010000003.1"/>
</dbReference>
<organism evidence="7 8">
    <name type="scientific">Lutispora saccharofermentans</name>
    <dbReference type="NCBI Taxonomy" id="3024236"/>
    <lineage>
        <taxon>Bacteria</taxon>
        <taxon>Bacillati</taxon>
        <taxon>Bacillota</taxon>
        <taxon>Clostridia</taxon>
        <taxon>Lutisporales</taxon>
        <taxon>Lutisporaceae</taxon>
        <taxon>Lutispora</taxon>
    </lineage>
</organism>
<evidence type="ECO:0000256" key="1">
    <source>
        <dbReference type="ARBA" id="ARBA00022714"/>
    </source>
</evidence>
<dbReference type="SUPFAM" id="SSF51905">
    <property type="entry name" value="FAD/NAD(P)-binding domain"/>
    <property type="match status" value="1"/>
</dbReference>
<evidence type="ECO:0000256" key="5">
    <source>
        <dbReference type="ARBA" id="ARBA00023157"/>
    </source>
</evidence>
<dbReference type="InterPro" id="IPR038010">
    <property type="entry name" value="YhfW_C"/>
</dbReference>
<keyword evidence="1" id="KW-0001">2Fe-2S</keyword>
<dbReference type="PANTHER" id="PTHR13847:SF274">
    <property type="entry name" value="RIESKE 2FE-2S IRON-SULFUR PROTEIN YHFW-RELATED"/>
    <property type="match status" value="1"/>
</dbReference>
<keyword evidence="4" id="KW-0411">Iron-sulfur</keyword>
<dbReference type="InterPro" id="IPR036188">
    <property type="entry name" value="FAD/NAD-bd_sf"/>
</dbReference>
<evidence type="ECO:0000313" key="7">
    <source>
        <dbReference type="EMBL" id="MCQ1528905.1"/>
    </source>
</evidence>
<dbReference type="EMBL" id="JAJEKE010000003">
    <property type="protein sequence ID" value="MCQ1528905.1"/>
    <property type="molecule type" value="Genomic_DNA"/>
</dbReference>
<keyword evidence="8" id="KW-1185">Reference proteome</keyword>
<evidence type="ECO:0000256" key="2">
    <source>
        <dbReference type="ARBA" id="ARBA00022723"/>
    </source>
</evidence>
<dbReference type="PANTHER" id="PTHR13847">
    <property type="entry name" value="SARCOSINE DEHYDROGENASE-RELATED"/>
    <property type="match status" value="1"/>
</dbReference>
<dbReference type="Pfam" id="PF01266">
    <property type="entry name" value="DAO"/>
    <property type="match status" value="1"/>
</dbReference>
<gene>
    <name evidence="7" type="ORF">LJD61_05005</name>
</gene>
<dbReference type="PROSITE" id="PS51296">
    <property type="entry name" value="RIESKE"/>
    <property type="match status" value="1"/>
</dbReference>
<dbReference type="Gene3D" id="3.30.9.10">
    <property type="entry name" value="D-Amino Acid Oxidase, subunit A, domain 2"/>
    <property type="match status" value="1"/>
</dbReference>
<dbReference type="SUPFAM" id="SSF50022">
    <property type="entry name" value="ISP domain"/>
    <property type="match status" value="1"/>
</dbReference>
<dbReference type="InterPro" id="IPR017941">
    <property type="entry name" value="Rieske_2Fe-2S"/>
</dbReference>
<dbReference type="InterPro" id="IPR036922">
    <property type="entry name" value="Rieske_2Fe-2S_sf"/>
</dbReference>
<dbReference type="InterPro" id="IPR005805">
    <property type="entry name" value="Rieske_Fe-S_prot_C"/>
</dbReference>
<evidence type="ECO:0000256" key="3">
    <source>
        <dbReference type="ARBA" id="ARBA00023004"/>
    </source>
</evidence>
<dbReference type="Pfam" id="PF00355">
    <property type="entry name" value="Rieske"/>
    <property type="match status" value="1"/>
</dbReference>
<dbReference type="Proteomes" id="UP001651880">
    <property type="component" value="Unassembled WGS sequence"/>
</dbReference>
<evidence type="ECO:0000256" key="4">
    <source>
        <dbReference type="ARBA" id="ARBA00023014"/>
    </source>
</evidence>
<comment type="caution">
    <text evidence="7">The sequence shown here is derived from an EMBL/GenBank/DDBJ whole genome shotgun (WGS) entry which is preliminary data.</text>
</comment>
<dbReference type="Gene3D" id="3.50.50.60">
    <property type="entry name" value="FAD/NAD(P)-binding domain"/>
    <property type="match status" value="1"/>
</dbReference>
<evidence type="ECO:0000259" key="6">
    <source>
        <dbReference type="PROSITE" id="PS51296"/>
    </source>
</evidence>
<keyword evidence="2" id="KW-0479">Metal-binding</keyword>
<dbReference type="InterPro" id="IPR006076">
    <property type="entry name" value="FAD-dep_OxRdtase"/>
</dbReference>